<evidence type="ECO:0000313" key="2">
    <source>
        <dbReference type="EMBL" id="QSE76324.1"/>
    </source>
</evidence>
<gene>
    <name evidence="2" type="ORF">JW886_07595</name>
</gene>
<dbReference type="KEGG" id="lti:JW886_07595"/>
<keyword evidence="1" id="KW-0472">Membrane</keyword>
<dbReference type="AlphaFoldDB" id="A0AA45KFJ0"/>
<evidence type="ECO:0000313" key="3">
    <source>
        <dbReference type="Proteomes" id="UP000663608"/>
    </source>
</evidence>
<feature type="transmembrane region" description="Helical" evidence="1">
    <location>
        <begin position="6"/>
        <end position="30"/>
    </location>
</feature>
<protein>
    <submittedName>
        <fullName evidence="2">Uncharacterized protein</fullName>
    </submittedName>
</protein>
<evidence type="ECO:0000256" key="1">
    <source>
        <dbReference type="SAM" id="Phobius"/>
    </source>
</evidence>
<dbReference type="EMBL" id="CP070872">
    <property type="protein sequence ID" value="QSE76324.1"/>
    <property type="molecule type" value="Genomic_DNA"/>
</dbReference>
<keyword evidence="3" id="KW-1185">Reference proteome</keyword>
<organism evidence="2 3">
    <name type="scientific">Lactococcus taiwanensis</name>
    <dbReference type="NCBI Taxonomy" id="1151742"/>
    <lineage>
        <taxon>Bacteria</taxon>
        <taxon>Bacillati</taxon>
        <taxon>Bacillota</taxon>
        <taxon>Bacilli</taxon>
        <taxon>Lactobacillales</taxon>
        <taxon>Streptococcaceae</taxon>
        <taxon>Lactococcus</taxon>
    </lineage>
</organism>
<reference evidence="2 3" key="1">
    <citation type="submission" date="2021-02" db="EMBL/GenBank/DDBJ databases">
        <title>Complete genome sequence of Lactococcus lactis strain K_LL004.</title>
        <authorList>
            <person name="Kim H.B."/>
        </authorList>
    </citation>
    <scope>NUCLEOTIDE SEQUENCE [LARGE SCALE GENOMIC DNA]</scope>
    <source>
        <strain evidence="2 3">K_LL004</strain>
    </source>
</reference>
<proteinExistence type="predicted"/>
<keyword evidence="1" id="KW-0812">Transmembrane</keyword>
<dbReference type="RefSeq" id="WP_205871758.1">
    <property type="nucleotide sequence ID" value="NZ_CP070872.1"/>
</dbReference>
<sequence length="196" mass="22526">MTTISTILATISIIMPLIAIVFGLFIYNLLKEMPKMIGDKIKSEREFSFNKTLQIDQFYRKDGTLQTIMMQWAKYAMDPDFVEKSMSTPKGKKDLNELLQKTVGYGSPRTIALVSIMFQDLYNNEAVDIEETDGFTENGLGTLTILAMIFSSLKYDFTGQKIDELEIIKIKINDYVKYEPLFKARINEVNQRISSR</sequence>
<name>A0AA45KFJ0_9LACT</name>
<dbReference type="Proteomes" id="UP000663608">
    <property type="component" value="Chromosome"/>
</dbReference>
<accession>A0AA45KFJ0</accession>
<keyword evidence="1" id="KW-1133">Transmembrane helix</keyword>